<dbReference type="OrthoDB" id="7951431at2759"/>
<accession>A0A7T8KJ65</accession>
<name>A0A7T8KJ65_CALRO</name>
<dbReference type="AlphaFoldDB" id="A0A7T8KJ65"/>
<feature type="non-terminal residue" evidence="1">
    <location>
        <position position="79"/>
    </location>
</feature>
<organism evidence="1 2">
    <name type="scientific">Caligus rogercresseyi</name>
    <name type="common">Sea louse</name>
    <dbReference type="NCBI Taxonomy" id="217165"/>
    <lineage>
        <taxon>Eukaryota</taxon>
        <taxon>Metazoa</taxon>
        <taxon>Ecdysozoa</taxon>
        <taxon>Arthropoda</taxon>
        <taxon>Crustacea</taxon>
        <taxon>Multicrustacea</taxon>
        <taxon>Hexanauplia</taxon>
        <taxon>Copepoda</taxon>
        <taxon>Siphonostomatoida</taxon>
        <taxon>Caligidae</taxon>
        <taxon>Caligus</taxon>
    </lineage>
</organism>
<protein>
    <submittedName>
        <fullName evidence="1">Uncharacterized protein</fullName>
    </submittedName>
</protein>
<feature type="non-terminal residue" evidence="1">
    <location>
        <position position="1"/>
    </location>
</feature>
<dbReference type="Proteomes" id="UP000595437">
    <property type="component" value="Chromosome 1"/>
</dbReference>
<sequence>IHDLLDAQINQVRYCPDRCVDIRIVRRIKEAKNDGKGFNRAPGSGGHNKKRTDNFLNEVKAKVESDPTISLNCLSKSST</sequence>
<dbReference type="EMBL" id="CP045890">
    <property type="protein sequence ID" value="QQP56801.1"/>
    <property type="molecule type" value="Genomic_DNA"/>
</dbReference>
<gene>
    <name evidence="1" type="ORF">FKW44_001590</name>
</gene>
<evidence type="ECO:0000313" key="2">
    <source>
        <dbReference type="Proteomes" id="UP000595437"/>
    </source>
</evidence>
<proteinExistence type="predicted"/>
<evidence type="ECO:0000313" key="1">
    <source>
        <dbReference type="EMBL" id="QQP56801.1"/>
    </source>
</evidence>
<keyword evidence="2" id="KW-1185">Reference proteome</keyword>
<reference evidence="2" key="1">
    <citation type="submission" date="2021-01" db="EMBL/GenBank/DDBJ databases">
        <title>Caligus Genome Assembly.</title>
        <authorList>
            <person name="Gallardo-Escarate C."/>
        </authorList>
    </citation>
    <scope>NUCLEOTIDE SEQUENCE [LARGE SCALE GENOMIC DNA]</scope>
</reference>